<dbReference type="Gene3D" id="2.160.20.120">
    <property type="match status" value="1"/>
</dbReference>
<evidence type="ECO:0000259" key="1">
    <source>
        <dbReference type="Pfam" id="PF13349"/>
    </source>
</evidence>
<dbReference type="InterPro" id="IPR025164">
    <property type="entry name" value="Toastrack_DUF4097"/>
</dbReference>
<name>A0A2W5ZGB5_9BACT</name>
<feature type="domain" description="DUF4097" evidence="1">
    <location>
        <begin position="82"/>
        <end position="210"/>
    </location>
</feature>
<dbReference type="PANTHER" id="PTHR34094:SF1">
    <property type="entry name" value="PROTEIN FAM185A"/>
    <property type="match status" value="1"/>
</dbReference>
<protein>
    <recommendedName>
        <fullName evidence="1">DUF4097 domain-containing protein</fullName>
    </recommendedName>
</protein>
<comment type="caution">
    <text evidence="2">The sequence shown here is derived from an EMBL/GenBank/DDBJ whole genome shotgun (WGS) entry which is preliminary data.</text>
</comment>
<dbReference type="Proteomes" id="UP000248724">
    <property type="component" value="Unassembled WGS sequence"/>
</dbReference>
<dbReference type="Pfam" id="PF13349">
    <property type="entry name" value="DUF4097"/>
    <property type="match status" value="1"/>
</dbReference>
<dbReference type="EMBL" id="QHBU01000051">
    <property type="protein sequence ID" value="PZR82957.1"/>
    <property type="molecule type" value="Genomic_DNA"/>
</dbReference>
<gene>
    <name evidence="2" type="ORF">DLM65_02935</name>
</gene>
<evidence type="ECO:0000313" key="2">
    <source>
        <dbReference type="EMBL" id="PZR82957.1"/>
    </source>
</evidence>
<organism evidence="2 3">
    <name type="scientific">Candidatus Aeolococcus gillhamiae</name>
    <dbReference type="NCBI Taxonomy" id="3127015"/>
    <lineage>
        <taxon>Bacteria</taxon>
        <taxon>Bacillati</taxon>
        <taxon>Candidatus Dormiibacterota</taxon>
        <taxon>Candidatus Dormibacteria</taxon>
        <taxon>Candidatus Aeolococcales</taxon>
        <taxon>Candidatus Aeolococcaceae</taxon>
        <taxon>Candidatus Aeolococcus</taxon>
    </lineage>
</organism>
<dbReference type="AlphaFoldDB" id="A0A2W5ZGB5"/>
<sequence>MTTFSTPEPISVTLEFGFGDARIIASDRDDTVVQVRPSDASHQPDMRAVEQTRVEYAAGRLLVKATKSRGLGLFAKPGSIDVTIDVPACSNLQGDAAVAAFRGVGQLGECRVKAGAGDIQFDETGTLDLNTGGGAIVVDRVLGRADVSSGSGQVRIRDIAGAAVIKLANGDCWVGTTTGALRVSAANGDISVDHAHADITAHTAGGDVRIGDVARGSASLKTACGEIEISIRSGSAARLDVHTSFGRVRNHMDRAESPDASDERIDVRARTGYGDILIHRAEGAMP</sequence>
<accession>A0A2W5ZGB5</accession>
<dbReference type="PANTHER" id="PTHR34094">
    <property type="match status" value="1"/>
</dbReference>
<reference evidence="2 3" key="1">
    <citation type="journal article" date="2017" name="Nature">
        <title>Atmospheric trace gases support primary production in Antarctic desert surface soil.</title>
        <authorList>
            <person name="Ji M."/>
            <person name="Greening C."/>
            <person name="Vanwonterghem I."/>
            <person name="Carere C.R."/>
            <person name="Bay S.K."/>
            <person name="Steen J.A."/>
            <person name="Montgomery K."/>
            <person name="Lines T."/>
            <person name="Beardall J."/>
            <person name="van Dorst J."/>
            <person name="Snape I."/>
            <person name="Stott M.B."/>
            <person name="Hugenholtz P."/>
            <person name="Ferrari B.C."/>
        </authorList>
    </citation>
    <scope>NUCLEOTIDE SEQUENCE [LARGE SCALE GENOMIC DNA]</scope>
    <source>
        <strain evidence="2">RRmetagenome_bin12</strain>
    </source>
</reference>
<evidence type="ECO:0000313" key="3">
    <source>
        <dbReference type="Proteomes" id="UP000248724"/>
    </source>
</evidence>
<proteinExistence type="predicted"/>